<dbReference type="PROSITE" id="PS50056">
    <property type="entry name" value="TYR_PHOSPHATASE_2"/>
    <property type="match status" value="1"/>
</dbReference>
<dbReference type="EMBL" id="KL368080">
    <property type="protein sequence ID" value="KFD59360.1"/>
    <property type="molecule type" value="Genomic_DNA"/>
</dbReference>
<dbReference type="InterPro" id="IPR000387">
    <property type="entry name" value="Tyr_Pase_dom"/>
</dbReference>
<dbReference type="Pfam" id="PF00782">
    <property type="entry name" value="DSPc"/>
    <property type="match status" value="1"/>
</dbReference>
<keyword evidence="4" id="KW-1185">Reference proteome</keyword>
<dbReference type="InterPro" id="IPR051029">
    <property type="entry name" value="mRNA_Capping_Enz/RNA_Phosphat"/>
</dbReference>
<name>A0A085MNR1_9BILA</name>
<dbReference type="PANTHER" id="PTHR10367:SF9">
    <property type="entry name" value="DUAL-SPECIFICITY PHOSPHATASE 11 (RNA_RNP COMPLEX 1-INTERACTING)"/>
    <property type="match status" value="1"/>
</dbReference>
<dbReference type="AlphaFoldDB" id="A0A085MNR1"/>
<evidence type="ECO:0000313" key="3">
    <source>
        <dbReference type="EMBL" id="KFD59360.1"/>
    </source>
</evidence>
<dbReference type="OrthoDB" id="428974at2759"/>
<dbReference type="SUPFAM" id="SSF52799">
    <property type="entry name" value="(Phosphotyrosine protein) phosphatases II"/>
    <property type="match status" value="1"/>
</dbReference>
<dbReference type="InterPro" id="IPR000340">
    <property type="entry name" value="Dual-sp_phosphatase_cat-dom"/>
</dbReference>
<dbReference type="Gene3D" id="3.90.190.10">
    <property type="entry name" value="Protein tyrosine phosphatase superfamily"/>
    <property type="match status" value="1"/>
</dbReference>
<feature type="domain" description="Tyrosine specific protein phosphatases" evidence="1">
    <location>
        <begin position="106"/>
        <end position="167"/>
    </location>
</feature>
<dbReference type="Proteomes" id="UP000030758">
    <property type="component" value="Unassembled WGS sequence"/>
</dbReference>
<dbReference type="PANTHER" id="PTHR10367">
    <property type="entry name" value="MRNA-CAPPING ENZYME"/>
    <property type="match status" value="1"/>
</dbReference>
<proteinExistence type="predicted"/>
<evidence type="ECO:0000313" key="2">
    <source>
        <dbReference type="EMBL" id="KFD58857.1"/>
    </source>
</evidence>
<dbReference type="EMBL" id="KL363182">
    <property type="protein sequence ID" value="KFD58857.1"/>
    <property type="molecule type" value="Genomic_DNA"/>
</dbReference>
<protein>
    <recommendedName>
        <fullName evidence="1">Tyrosine specific protein phosphatases domain-containing protein</fullName>
    </recommendedName>
</protein>
<sequence>MPKRGGIPDGWMNYAEFGQRIPGTPFIASKTPLSDQLCALLPSPDFSYTPQQLVEKISSKGHTVKMVIDLTATGRYYDPRAFSTMNIEYVKIMTRGGSLPCADLRINFMEKVKRFKEIWKCSADDESVICVHCTHGVNRAGYFICKYLVKCEGWKAEEVIRQFEISRGHKFDRQYLVDDILCSDL</sequence>
<evidence type="ECO:0000259" key="1">
    <source>
        <dbReference type="PROSITE" id="PS50056"/>
    </source>
</evidence>
<accession>A0A085MNR1</accession>
<evidence type="ECO:0000313" key="4">
    <source>
        <dbReference type="Proteomes" id="UP000030764"/>
    </source>
</evidence>
<dbReference type="InterPro" id="IPR029021">
    <property type="entry name" value="Prot-tyrosine_phosphatase-like"/>
</dbReference>
<dbReference type="Proteomes" id="UP000030764">
    <property type="component" value="Unassembled WGS sequence"/>
</dbReference>
<organism evidence="2 4">
    <name type="scientific">Trichuris suis</name>
    <name type="common">pig whipworm</name>
    <dbReference type="NCBI Taxonomy" id="68888"/>
    <lineage>
        <taxon>Eukaryota</taxon>
        <taxon>Metazoa</taxon>
        <taxon>Ecdysozoa</taxon>
        <taxon>Nematoda</taxon>
        <taxon>Enoplea</taxon>
        <taxon>Dorylaimia</taxon>
        <taxon>Trichinellida</taxon>
        <taxon>Trichuridae</taxon>
        <taxon>Trichuris</taxon>
    </lineage>
</organism>
<reference evidence="2 4" key="1">
    <citation type="journal article" date="2014" name="Nat. Genet.">
        <title>Genome and transcriptome of the porcine whipworm Trichuris suis.</title>
        <authorList>
            <person name="Jex A.R."/>
            <person name="Nejsum P."/>
            <person name="Schwarz E.M."/>
            <person name="Hu L."/>
            <person name="Young N.D."/>
            <person name="Hall R.S."/>
            <person name="Korhonen P.K."/>
            <person name="Liao S."/>
            <person name="Thamsborg S."/>
            <person name="Xia J."/>
            <person name="Xu P."/>
            <person name="Wang S."/>
            <person name="Scheerlinck J.P."/>
            <person name="Hofmann A."/>
            <person name="Sternberg P.W."/>
            <person name="Wang J."/>
            <person name="Gasser R.B."/>
        </authorList>
    </citation>
    <scope>NUCLEOTIDE SEQUENCE [LARGE SCALE GENOMIC DNA]</scope>
    <source>
        <strain evidence="3">DCEP-RM93F</strain>
        <strain evidence="2">DCEP-RM93M</strain>
    </source>
</reference>
<gene>
    <name evidence="2" type="ORF">M513_00020</name>
    <name evidence="3" type="ORF">M514_00020</name>
</gene>
<feature type="non-terminal residue" evidence="2">
    <location>
        <position position="185"/>
    </location>
</feature>
<dbReference type="GO" id="GO:0004651">
    <property type="term" value="F:polynucleotide 5'-phosphatase activity"/>
    <property type="evidence" value="ECO:0007669"/>
    <property type="project" value="TreeGrafter"/>
</dbReference>